<dbReference type="AlphaFoldDB" id="A0A1G1WR30"/>
<proteinExistence type="predicted"/>
<organism evidence="1 2">
    <name type="scientific">Candidatus Woykebacteria bacterium RIFCSPHIGHO2_02_FULL_43_16b</name>
    <dbReference type="NCBI Taxonomy" id="1802601"/>
    <lineage>
        <taxon>Bacteria</taxon>
        <taxon>Candidatus Woykeibacteriota</taxon>
    </lineage>
</organism>
<reference evidence="1 2" key="1">
    <citation type="journal article" date="2016" name="Nat. Commun.">
        <title>Thousands of microbial genomes shed light on interconnected biogeochemical processes in an aquifer system.</title>
        <authorList>
            <person name="Anantharaman K."/>
            <person name="Brown C.T."/>
            <person name="Hug L.A."/>
            <person name="Sharon I."/>
            <person name="Castelle C.J."/>
            <person name="Probst A.J."/>
            <person name="Thomas B.C."/>
            <person name="Singh A."/>
            <person name="Wilkins M.J."/>
            <person name="Karaoz U."/>
            <person name="Brodie E.L."/>
            <person name="Williams K.H."/>
            <person name="Hubbard S.S."/>
            <person name="Banfield J.F."/>
        </authorList>
    </citation>
    <scope>NUCLEOTIDE SEQUENCE [LARGE SCALE GENOMIC DNA]</scope>
</reference>
<name>A0A1G1WR30_9BACT</name>
<dbReference type="Proteomes" id="UP000177821">
    <property type="component" value="Unassembled WGS sequence"/>
</dbReference>
<gene>
    <name evidence="1" type="ORF">A3J50_02005</name>
</gene>
<dbReference type="EMBL" id="MHCX01000005">
    <property type="protein sequence ID" value="OGY30205.1"/>
    <property type="molecule type" value="Genomic_DNA"/>
</dbReference>
<comment type="caution">
    <text evidence="1">The sequence shown here is derived from an EMBL/GenBank/DDBJ whole genome shotgun (WGS) entry which is preliminary data.</text>
</comment>
<accession>A0A1G1WR30</accession>
<evidence type="ECO:0000313" key="1">
    <source>
        <dbReference type="EMBL" id="OGY30205.1"/>
    </source>
</evidence>
<sequence>MLLGFGAFRKDVCFCPWRFAAMKKFLTFLIALAWLLGFIAPAPAAAQYGSVIEGATFSSGPVTVTAWGFRSDILFVDMDVHVEGSAAVWVQTGQVEGCLTETTSVGSGAMLSGGPMIWLPVKSECFAEPARFLLKDGGDIHLSFQAQSFYSLTVWWVSEGVSGIIPVFQEDFSWSPPRDTQGPSTTPTQPVLVTSTSPRVWVEVTDLSEATYYVRWACDGRPRIIEVQVNETGPYTGATVGLVPFEMKWVTIISDGDKEEERLPCSGRLPIYSVNASFSSGANLSSRWVVVVALQEDGVLVSSEPFLFEPTAPKVSTGPFFTTPPTPTAVR</sequence>
<protein>
    <submittedName>
        <fullName evidence="1">Uncharacterized protein</fullName>
    </submittedName>
</protein>
<evidence type="ECO:0000313" key="2">
    <source>
        <dbReference type="Proteomes" id="UP000177821"/>
    </source>
</evidence>